<evidence type="ECO:0000256" key="6">
    <source>
        <dbReference type="ARBA" id="ARBA00023146"/>
    </source>
</evidence>
<dbReference type="GO" id="GO:0006433">
    <property type="term" value="P:prolyl-tRNA aminoacylation"/>
    <property type="evidence" value="ECO:0007669"/>
    <property type="project" value="UniProtKB-UniRule"/>
</dbReference>
<dbReference type="Proteomes" id="UP000284892">
    <property type="component" value="Unassembled WGS sequence"/>
</dbReference>
<dbReference type="InterPro" id="IPR017449">
    <property type="entry name" value="Pro-tRNA_synth_II"/>
</dbReference>
<dbReference type="EMBL" id="RAQJ01000007">
    <property type="protein sequence ID" value="RKE90776.1"/>
    <property type="molecule type" value="Genomic_DNA"/>
</dbReference>
<dbReference type="Gene3D" id="3.40.50.800">
    <property type="entry name" value="Anticodon-binding domain"/>
    <property type="match status" value="1"/>
</dbReference>
<dbReference type="HAMAP" id="MF_01571">
    <property type="entry name" value="Pro_tRNA_synth_type3"/>
    <property type="match status" value="1"/>
</dbReference>
<comment type="catalytic activity">
    <reaction evidence="7 9">
        <text>tRNA(Pro) + L-proline + ATP = L-prolyl-tRNA(Pro) + AMP + diphosphate</text>
        <dbReference type="Rhea" id="RHEA:14305"/>
        <dbReference type="Rhea" id="RHEA-COMP:9700"/>
        <dbReference type="Rhea" id="RHEA-COMP:9702"/>
        <dbReference type="ChEBI" id="CHEBI:30616"/>
        <dbReference type="ChEBI" id="CHEBI:33019"/>
        <dbReference type="ChEBI" id="CHEBI:60039"/>
        <dbReference type="ChEBI" id="CHEBI:78442"/>
        <dbReference type="ChEBI" id="CHEBI:78532"/>
        <dbReference type="ChEBI" id="CHEBI:456215"/>
        <dbReference type="EC" id="6.1.1.15"/>
    </reaction>
</comment>
<comment type="caution">
    <text evidence="11">The sequence shown here is derived from an EMBL/GenBank/DDBJ whole genome shotgun (WGS) entry which is preliminary data.</text>
</comment>
<sequence>MSKNLTSRTEDYSKWYNELVVKADLAENSAVRGCMVIKPYGFAIWEKMQAELDRMFKETGHENAYFPLFVPKSLFEAEEKNAEGFAKECAVVTHYRLQNDPDNEGKLRVDPEAKLEEELVVRPTSEAIIWNTYKGWIQSYRDLPLLINQWANVVRWEMRTRLFLRTAEFLWQEGHTAHATKKEAIVESIQMQEVYAEFAEKFMAMPVIKGAKSESERFAGAEETFTIEALMQDGKALQAGTSHFLGQNFAKAFDVKYTSKEGKQEYVWATSWGVSTRLIGGLIMTHSDDKGLVLPPKLAPIQVAIVPIYKGEEQLEAISNKMDIIVKKLRKKGISVKFDTRDTFRPGAKFAEYELKGVPVRIAIGNRDLENGTLEIARRDTLEKQTVTQDEAVSFVENLLEEIQESLFNKAIDYRKEHTTEVSTFDEFKDVIKNKGGFVSAHWDGTEETEDKIKELTKATIRCIPMDAKEEEGKCVFTGKTSSRRVLFAKAY</sequence>
<name>A0A420DF02_9FLAO</name>
<dbReference type="GO" id="GO:0004827">
    <property type="term" value="F:proline-tRNA ligase activity"/>
    <property type="evidence" value="ECO:0007669"/>
    <property type="project" value="UniProtKB-UniRule"/>
</dbReference>
<dbReference type="Gene3D" id="3.30.930.10">
    <property type="entry name" value="Bira Bifunctional Protein, Domain 2"/>
    <property type="match status" value="1"/>
</dbReference>
<dbReference type="FunFam" id="3.30.930.10:FF:000023">
    <property type="entry name" value="Proline--tRNA ligase"/>
    <property type="match status" value="1"/>
</dbReference>
<evidence type="ECO:0000256" key="9">
    <source>
        <dbReference type="HAMAP-Rule" id="MF_01571"/>
    </source>
</evidence>
<proteinExistence type="inferred from homology"/>
<dbReference type="InterPro" id="IPR004154">
    <property type="entry name" value="Anticodon-bd"/>
</dbReference>
<dbReference type="Pfam" id="PF09180">
    <property type="entry name" value="ProRS-C_1"/>
    <property type="match status" value="1"/>
</dbReference>
<dbReference type="SUPFAM" id="SSF52954">
    <property type="entry name" value="Class II aaRS ABD-related"/>
    <property type="match status" value="1"/>
</dbReference>
<evidence type="ECO:0000256" key="4">
    <source>
        <dbReference type="ARBA" id="ARBA00022840"/>
    </source>
</evidence>
<evidence type="ECO:0000256" key="1">
    <source>
        <dbReference type="ARBA" id="ARBA00022490"/>
    </source>
</evidence>
<dbReference type="InterPro" id="IPR002314">
    <property type="entry name" value="aa-tRNA-synt_IIb"/>
</dbReference>
<evidence type="ECO:0000256" key="2">
    <source>
        <dbReference type="ARBA" id="ARBA00022598"/>
    </source>
</evidence>
<dbReference type="InterPro" id="IPR016061">
    <property type="entry name" value="Pro-tRNA_ligase_II_C"/>
</dbReference>
<keyword evidence="12" id="KW-1185">Reference proteome</keyword>
<protein>
    <recommendedName>
        <fullName evidence="9">Proline--tRNA ligase</fullName>
        <ecNumber evidence="9">6.1.1.15</ecNumber>
    </recommendedName>
    <alternativeName>
        <fullName evidence="9">Prolyl-tRNA synthetase</fullName>
        <shortName evidence="9">ProRS</shortName>
    </alternativeName>
</protein>
<evidence type="ECO:0000313" key="11">
    <source>
        <dbReference type="EMBL" id="RKE90776.1"/>
    </source>
</evidence>
<dbReference type="CDD" id="cd00862">
    <property type="entry name" value="ProRS_anticodon_zinc"/>
    <property type="match status" value="1"/>
</dbReference>
<reference evidence="11 12" key="1">
    <citation type="submission" date="2018-09" db="EMBL/GenBank/DDBJ databases">
        <title>Genomic Encyclopedia of Archaeal and Bacterial Type Strains, Phase II (KMG-II): from individual species to whole genera.</title>
        <authorList>
            <person name="Goeker M."/>
        </authorList>
    </citation>
    <scope>NUCLEOTIDE SEQUENCE [LARGE SCALE GENOMIC DNA]</scope>
    <source>
        <strain evidence="11 12">DSM 26283</strain>
    </source>
</reference>
<dbReference type="PROSITE" id="PS50862">
    <property type="entry name" value="AA_TRNA_LIGASE_II"/>
    <property type="match status" value="1"/>
</dbReference>
<comment type="subcellular location">
    <subcellularLocation>
        <location evidence="9">Cytoplasm</location>
    </subcellularLocation>
</comment>
<evidence type="ECO:0000256" key="3">
    <source>
        <dbReference type="ARBA" id="ARBA00022741"/>
    </source>
</evidence>
<dbReference type="InterPro" id="IPR004499">
    <property type="entry name" value="Pro-tRNA-ligase_IIa_arc-type"/>
</dbReference>
<dbReference type="InterPro" id="IPR045864">
    <property type="entry name" value="aa-tRNA-synth_II/BPL/LPL"/>
</dbReference>
<dbReference type="GO" id="GO:0017101">
    <property type="term" value="C:aminoacyl-tRNA synthetase multienzyme complex"/>
    <property type="evidence" value="ECO:0007669"/>
    <property type="project" value="TreeGrafter"/>
</dbReference>
<dbReference type="SUPFAM" id="SSF64586">
    <property type="entry name" value="C-terminal domain of ProRS"/>
    <property type="match status" value="1"/>
</dbReference>
<keyword evidence="3 9" id="KW-0547">Nucleotide-binding</keyword>
<comment type="similarity">
    <text evidence="8 9">Belongs to the class-II aminoacyl-tRNA synthetase family. ProS type 3 subfamily.</text>
</comment>
<dbReference type="SMART" id="SM00946">
    <property type="entry name" value="ProRS-C_1"/>
    <property type="match status" value="1"/>
</dbReference>
<dbReference type="Gene3D" id="3.30.110.30">
    <property type="entry name" value="C-terminal domain of ProRS"/>
    <property type="match status" value="1"/>
</dbReference>
<evidence type="ECO:0000256" key="8">
    <source>
        <dbReference type="ARBA" id="ARBA00060806"/>
    </source>
</evidence>
<gene>
    <name evidence="9" type="primary">proS</name>
    <name evidence="11" type="ORF">BXY80_2617</name>
</gene>
<keyword evidence="4 9" id="KW-0067">ATP-binding</keyword>
<dbReference type="InterPro" id="IPR036621">
    <property type="entry name" value="Anticodon-bd_dom_sf"/>
</dbReference>
<keyword evidence="2 9" id="KW-0436">Ligase</keyword>
<evidence type="ECO:0000256" key="5">
    <source>
        <dbReference type="ARBA" id="ARBA00022917"/>
    </source>
</evidence>
<dbReference type="PANTHER" id="PTHR43382:SF2">
    <property type="entry name" value="BIFUNCTIONAL GLUTAMATE_PROLINE--TRNA LIGASE"/>
    <property type="match status" value="1"/>
</dbReference>
<dbReference type="GO" id="GO:0005737">
    <property type="term" value="C:cytoplasm"/>
    <property type="evidence" value="ECO:0007669"/>
    <property type="project" value="UniProtKB-SubCell"/>
</dbReference>
<dbReference type="RefSeq" id="WP_120202604.1">
    <property type="nucleotide sequence ID" value="NZ_RAQJ01000007.1"/>
</dbReference>
<keyword evidence="1 9" id="KW-0963">Cytoplasm</keyword>
<comment type="subunit">
    <text evidence="9">Homodimer.</text>
</comment>
<comment type="function">
    <text evidence="9">Catalyzes the attachment of proline to tRNA(Pro) in a two-step reaction: proline is first activated by ATP to form Pro-AMP and then transferred to the acceptor end of tRNA(Pro).</text>
</comment>
<dbReference type="PANTHER" id="PTHR43382">
    <property type="entry name" value="PROLYL-TRNA SYNTHETASE"/>
    <property type="match status" value="1"/>
</dbReference>
<dbReference type="CDD" id="cd00778">
    <property type="entry name" value="ProRS_core_arch_euk"/>
    <property type="match status" value="1"/>
</dbReference>
<keyword evidence="5 9" id="KW-0648">Protein biosynthesis</keyword>
<dbReference type="Pfam" id="PF03129">
    <property type="entry name" value="HGTP_anticodon"/>
    <property type="match status" value="1"/>
</dbReference>
<dbReference type="GO" id="GO:0005524">
    <property type="term" value="F:ATP binding"/>
    <property type="evidence" value="ECO:0007669"/>
    <property type="project" value="UniProtKB-UniRule"/>
</dbReference>
<dbReference type="AlphaFoldDB" id="A0A420DF02"/>
<dbReference type="SUPFAM" id="SSF55681">
    <property type="entry name" value="Class II aaRS and biotin synthetases"/>
    <property type="match status" value="1"/>
</dbReference>
<organism evidence="11 12">
    <name type="scientific">Ichthyenterobacterium magnum</name>
    <dbReference type="NCBI Taxonomy" id="1230530"/>
    <lineage>
        <taxon>Bacteria</taxon>
        <taxon>Pseudomonadati</taxon>
        <taxon>Bacteroidota</taxon>
        <taxon>Flavobacteriia</taxon>
        <taxon>Flavobacteriales</taxon>
        <taxon>Flavobacteriaceae</taxon>
        <taxon>Ichthyenterobacterium</taxon>
    </lineage>
</organism>
<evidence type="ECO:0000256" key="7">
    <source>
        <dbReference type="ARBA" id="ARBA00047671"/>
    </source>
</evidence>
<dbReference type="OrthoDB" id="9809052at2"/>
<dbReference type="EC" id="6.1.1.15" evidence="9"/>
<dbReference type="NCBIfam" id="TIGR00408">
    <property type="entry name" value="proS_fam_I"/>
    <property type="match status" value="1"/>
</dbReference>
<accession>A0A420DF02</accession>
<evidence type="ECO:0000259" key="10">
    <source>
        <dbReference type="PROSITE" id="PS50862"/>
    </source>
</evidence>
<keyword evidence="6 9" id="KW-0030">Aminoacyl-tRNA synthetase</keyword>
<feature type="domain" description="Aminoacyl-transfer RNA synthetases class-II family profile" evidence="10">
    <location>
        <begin position="27"/>
        <end position="295"/>
    </location>
</feature>
<dbReference type="Pfam" id="PF00587">
    <property type="entry name" value="tRNA-synt_2b"/>
    <property type="match status" value="1"/>
</dbReference>
<dbReference type="InterPro" id="IPR006195">
    <property type="entry name" value="aa-tRNA-synth_II"/>
</dbReference>
<evidence type="ECO:0000313" key="12">
    <source>
        <dbReference type="Proteomes" id="UP000284892"/>
    </source>
</evidence>
<comment type="domain">
    <text evidence="9">Consists of three domains: the N-terminal catalytic domain, the anticodon-binding domain and the C-terminal extension.</text>
</comment>
<dbReference type="InterPro" id="IPR033721">
    <property type="entry name" value="ProRS_core_arch_euk"/>
</dbReference>